<protein>
    <submittedName>
        <fullName evidence="1">Uncharacterized protein</fullName>
    </submittedName>
</protein>
<dbReference type="EMBL" id="JASBWV010000001">
    <property type="protein sequence ID" value="KAJ9128163.1"/>
    <property type="molecule type" value="Genomic_DNA"/>
</dbReference>
<evidence type="ECO:0000313" key="1">
    <source>
        <dbReference type="EMBL" id="KAJ9128163.1"/>
    </source>
</evidence>
<evidence type="ECO:0000313" key="2">
    <source>
        <dbReference type="Proteomes" id="UP001234202"/>
    </source>
</evidence>
<accession>A0ACC2XWV3</accession>
<organism evidence="1 2">
    <name type="scientific">Naganishia onofrii</name>
    <dbReference type="NCBI Taxonomy" id="1851511"/>
    <lineage>
        <taxon>Eukaryota</taxon>
        <taxon>Fungi</taxon>
        <taxon>Dikarya</taxon>
        <taxon>Basidiomycota</taxon>
        <taxon>Agaricomycotina</taxon>
        <taxon>Tremellomycetes</taxon>
        <taxon>Filobasidiales</taxon>
        <taxon>Filobasidiaceae</taxon>
        <taxon>Naganishia</taxon>
    </lineage>
</organism>
<gene>
    <name evidence="1" type="ORF">QFC24_000455</name>
</gene>
<reference evidence="1" key="1">
    <citation type="submission" date="2023-04" db="EMBL/GenBank/DDBJ databases">
        <title>Draft Genome sequencing of Naganishia species isolated from polar environments using Oxford Nanopore Technology.</title>
        <authorList>
            <person name="Leo P."/>
            <person name="Venkateswaran K."/>
        </authorList>
    </citation>
    <scope>NUCLEOTIDE SEQUENCE</scope>
    <source>
        <strain evidence="1">DBVPG 5303</strain>
    </source>
</reference>
<comment type="caution">
    <text evidence="1">The sequence shown here is derived from an EMBL/GenBank/DDBJ whole genome shotgun (WGS) entry which is preliminary data.</text>
</comment>
<sequence length="638" mass="67822">MSLLKSNSRDATAPWVVQKFGGTSVGKSLDNIVSIADSYLAQHKVAIVCSARSGTTKALGTTNLLLQASKEALRPSNGGSNAGGSGGLASGSQTPLYPKRVGSGFFGSTANGAGTEKDKMSSSLSSLKDLKMTANGYSRSASPSPFQSSAPVPPSPTMAQTESGRESPESYLPAFHTTVDVLKRDHIAAARSQIRDEDLLEELIHELERDCESLRSFLSAAQIIDEISLRSQDSIVGMGERMACKIVAAALRDRGIDSELVLLDTIVDDALGGAIEEAAAADITGDQGAAQLDQTFYDRLSERLGERLRCCGSRVPVITGYFGAVPGSLLAQIGRGYTDLCAALCAVGLGAAELQVWKEVDGIFTADPRKVPTARLVPIITPDEAAELTYYGSEVIHPFTMEQVIRAKIPIRIKNVDNPAGEGTIIYPQESSEVNGHTASDASTSGIPSGGLQVVKLPTAVTIKDNIVVLNIHSNRKTISHGFLARIFGTLDRAGVVVDLISTSEVHVSMAMQDFSNRKSLDRLVRDLEKIGHITVSHDMAILSLVGRQMRHMVGTAGKMFATLAEGNINIEMISQGASEINISCVIDNRDSIKALNLIHQSCLTAPPASMMTSAPTLRYHQIALSSITTITINIVFS</sequence>
<keyword evidence="2" id="KW-1185">Reference proteome</keyword>
<name>A0ACC2XWV3_9TREE</name>
<dbReference type="Proteomes" id="UP001234202">
    <property type="component" value="Unassembled WGS sequence"/>
</dbReference>
<proteinExistence type="predicted"/>